<proteinExistence type="predicted"/>
<feature type="transmembrane region" description="Helical" evidence="1">
    <location>
        <begin position="7"/>
        <end position="27"/>
    </location>
</feature>
<evidence type="ECO:0000256" key="1">
    <source>
        <dbReference type="SAM" id="Phobius"/>
    </source>
</evidence>
<dbReference type="OrthoDB" id="196103at2759"/>
<dbReference type="HOGENOM" id="CLU_1396223_0_0_1"/>
<evidence type="ECO:0000313" key="2">
    <source>
        <dbReference type="EMBL" id="KDN66103.1"/>
    </source>
</evidence>
<keyword evidence="1" id="KW-1133">Transmembrane helix</keyword>
<dbReference type="Proteomes" id="UP000027238">
    <property type="component" value="Unassembled WGS sequence"/>
</dbReference>
<feature type="transmembrane region" description="Helical" evidence="1">
    <location>
        <begin position="47"/>
        <end position="64"/>
    </location>
</feature>
<gene>
    <name evidence="2" type="ORF">CSUB01_01554</name>
</gene>
<name>A0A066XAB3_COLSU</name>
<dbReference type="eggNOG" id="KOG3098">
    <property type="taxonomic scope" value="Eukaryota"/>
</dbReference>
<protein>
    <submittedName>
        <fullName evidence="2">Uncharacterized protein</fullName>
    </submittedName>
</protein>
<accession>A0A066XAB3</accession>
<keyword evidence="3" id="KW-1185">Reference proteome</keyword>
<comment type="caution">
    <text evidence="2">The sequence shown here is derived from an EMBL/GenBank/DDBJ whole genome shotgun (WGS) entry which is preliminary data.</text>
</comment>
<keyword evidence="1" id="KW-0812">Transmembrane</keyword>
<dbReference type="EMBL" id="JMSE01000969">
    <property type="protein sequence ID" value="KDN66103.1"/>
    <property type="molecule type" value="Genomic_DNA"/>
</dbReference>
<organism evidence="2 3">
    <name type="scientific">Colletotrichum sublineola</name>
    <name type="common">Sorghum anthracnose fungus</name>
    <dbReference type="NCBI Taxonomy" id="1173701"/>
    <lineage>
        <taxon>Eukaryota</taxon>
        <taxon>Fungi</taxon>
        <taxon>Dikarya</taxon>
        <taxon>Ascomycota</taxon>
        <taxon>Pezizomycotina</taxon>
        <taxon>Sordariomycetes</taxon>
        <taxon>Hypocreomycetidae</taxon>
        <taxon>Glomerellales</taxon>
        <taxon>Glomerellaceae</taxon>
        <taxon>Colletotrichum</taxon>
        <taxon>Colletotrichum graminicola species complex</taxon>
    </lineage>
</organism>
<keyword evidence="1" id="KW-0472">Membrane</keyword>
<sequence length="195" mass="21156">MTVATLCNWRVVCMLPLFFCANVFYSYQQNDVNGMKFNIRISSLNGALYWLAQMFGGLLIRLLLDLSMLERPGRACLSRVLLFIAGKATWGGRTSTTPRGPSRRGLYSSHPTGRAAVLVGTYKAFQAAGSAMAWRINAQQTSAMTQLAMDWGLSIGSLVLALPTVLAVTKSTSVLEEAGAGVPSDKIEEKTVDKL</sequence>
<dbReference type="AlphaFoldDB" id="A0A066XAB3"/>
<reference evidence="3" key="1">
    <citation type="journal article" date="2014" name="Genome Announc.">
        <title>Draft genome sequence of Colletotrichum sublineola, a destructive pathogen of cultivated sorghum.</title>
        <authorList>
            <person name="Baroncelli R."/>
            <person name="Sanz-Martin J.M."/>
            <person name="Rech G.E."/>
            <person name="Sukno S.A."/>
            <person name="Thon M.R."/>
        </authorList>
    </citation>
    <scope>NUCLEOTIDE SEQUENCE [LARGE SCALE GENOMIC DNA]</scope>
    <source>
        <strain evidence="3">TX430BB</strain>
    </source>
</reference>
<evidence type="ECO:0000313" key="3">
    <source>
        <dbReference type="Proteomes" id="UP000027238"/>
    </source>
</evidence>